<evidence type="ECO:0000313" key="2">
    <source>
        <dbReference type="Proteomes" id="UP001055200"/>
    </source>
</evidence>
<accession>A0ABY3U6L8</accession>
<dbReference type="InterPro" id="IPR009097">
    <property type="entry name" value="Cyclic_Pdiesterase"/>
</dbReference>
<dbReference type="GO" id="GO:0016874">
    <property type="term" value="F:ligase activity"/>
    <property type="evidence" value="ECO:0007669"/>
    <property type="project" value="UniProtKB-KW"/>
</dbReference>
<dbReference type="Proteomes" id="UP001055200">
    <property type="component" value="Chromosome"/>
</dbReference>
<dbReference type="SUPFAM" id="SSF55144">
    <property type="entry name" value="LigT-like"/>
    <property type="match status" value="1"/>
</dbReference>
<dbReference type="Pfam" id="PF13563">
    <property type="entry name" value="2_5_RNA_ligase2"/>
    <property type="match status" value="1"/>
</dbReference>
<protein>
    <submittedName>
        <fullName evidence="1">2'-5' RNA ligase family protein</fullName>
    </submittedName>
</protein>
<keyword evidence="1" id="KW-0436">Ligase</keyword>
<name>A0ABY3U6L8_9MYCO</name>
<keyword evidence="2" id="KW-1185">Reference proteome</keyword>
<dbReference type="Gene3D" id="3.90.1140.10">
    <property type="entry name" value="Cyclic phosphodiesterase"/>
    <property type="match status" value="1"/>
</dbReference>
<evidence type="ECO:0000313" key="1">
    <source>
        <dbReference type="EMBL" id="ULN54382.1"/>
    </source>
</evidence>
<gene>
    <name evidence="1" type="ORF">MIU77_09190</name>
</gene>
<sequence length="169" mass="17463">MVHSLELVFDDATETAIRAAWARLAGAGIAAPPLPARPHVTLVVADRIGPGVGDACAGLLTRLPLTCRIGAPVLFGRDRPVLARLVVPSAALLDLHAAIAAAAAPWLHPGPRATTAVGRWSPHVTLARRLTADQLGPALRIAGRPAELAGRLVGVRHWNGAARTAVALS</sequence>
<dbReference type="RefSeq" id="WP_240172578.1">
    <property type="nucleotide sequence ID" value="NZ_CP092365.1"/>
</dbReference>
<reference evidence="1" key="1">
    <citation type="submission" date="2022-08" db="EMBL/GenBank/DDBJ databases">
        <title>Complete genome sequence of 14 non-tuberculosis mycobacteria type-strains.</title>
        <authorList>
            <person name="Igarashi Y."/>
            <person name="Osugi A."/>
            <person name="Mitarai S."/>
        </authorList>
    </citation>
    <scope>NUCLEOTIDE SEQUENCE</scope>
    <source>
        <strain evidence="1">DSM 45575</strain>
    </source>
</reference>
<proteinExistence type="predicted"/>
<dbReference type="EMBL" id="CP092365">
    <property type="protein sequence ID" value="ULN54382.1"/>
    <property type="molecule type" value="Genomic_DNA"/>
</dbReference>
<organism evidence="1 2">
    <name type="scientific">Mycolicibacillus parakoreensis</name>
    <dbReference type="NCBI Taxonomy" id="1069221"/>
    <lineage>
        <taxon>Bacteria</taxon>
        <taxon>Bacillati</taxon>
        <taxon>Actinomycetota</taxon>
        <taxon>Actinomycetes</taxon>
        <taxon>Mycobacteriales</taxon>
        <taxon>Mycobacteriaceae</taxon>
        <taxon>Mycolicibacillus</taxon>
    </lineage>
</organism>